<dbReference type="Pfam" id="PF02391">
    <property type="entry name" value="MoaE"/>
    <property type="match status" value="1"/>
</dbReference>
<dbReference type="EMBL" id="BAABKQ010000001">
    <property type="protein sequence ID" value="GAA4810412.1"/>
    <property type="molecule type" value="Genomic_DNA"/>
</dbReference>
<dbReference type="RefSeq" id="WP_200175173.1">
    <property type="nucleotide sequence ID" value="NZ_BAABKQ010000001.1"/>
</dbReference>
<protein>
    <submittedName>
        <fullName evidence="1">Molybdenum cofactor biosynthesis protein MoaE</fullName>
    </submittedName>
</protein>
<sequence>MTVHAPGGADATAEVRRAAVCAERITLRGHEDIVGHESAGAVVGFCGVVRDHDGGRGVLRLHYTAHPSAQDVLQRVADGIAGTHPGVRAIAVSHRVGDLEIGDEALVAAVSADHRGTAFAACAALVEAVKEQIPVWKHQFFSDGTDEWVGCA</sequence>
<dbReference type="CDD" id="cd00756">
    <property type="entry name" value="MoaE"/>
    <property type="match status" value="1"/>
</dbReference>
<dbReference type="PANTHER" id="PTHR23404">
    <property type="entry name" value="MOLYBDOPTERIN SYNTHASE RELATED"/>
    <property type="match status" value="1"/>
</dbReference>
<reference evidence="2" key="1">
    <citation type="journal article" date="2019" name="Int. J. Syst. Evol. Microbiol.">
        <title>The Global Catalogue of Microorganisms (GCM) 10K type strain sequencing project: providing services to taxonomists for standard genome sequencing and annotation.</title>
        <authorList>
            <consortium name="The Broad Institute Genomics Platform"/>
            <consortium name="The Broad Institute Genome Sequencing Center for Infectious Disease"/>
            <person name="Wu L."/>
            <person name="Ma J."/>
        </authorList>
    </citation>
    <scope>NUCLEOTIDE SEQUENCE [LARGE SCALE GENOMIC DNA]</scope>
    <source>
        <strain evidence="2">JCM 18542</strain>
    </source>
</reference>
<dbReference type="InterPro" id="IPR036563">
    <property type="entry name" value="MoaE_sf"/>
</dbReference>
<comment type="caution">
    <text evidence="1">The sequence shown here is derived from an EMBL/GenBank/DDBJ whole genome shotgun (WGS) entry which is preliminary data.</text>
</comment>
<proteinExistence type="predicted"/>
<keyword evidence="2" id="KW-1185">Reference proteome</keyword>
<dbReference type="Proteomes" id="UP001500839">
    <property type="component" value="Unassembled WGS sequence"/>
</dbReference>
<accession>A0ABP9CGM1</accession>
<dbReference type="SUPFAM" id="SSF54690">
    <property type="entry name" value="Molybdopterin synthase subunit MoaE"/>
    <property type="match status" value="1"/>
</dbReference>
<gene>
    <name evidence="1" type="ORF">GCM10023353_13380</name>
</gene>
<name>A0ABP9CGM1_9ACTN</name>
<dbReference type="InterPro" id="IPR003448">
    <property type="entry name" value="Mopterin_biosynth_MoaE"/>
</dbReference>
<evidence type="ECO:0000313" key="2">
    <source>
        <dbReference type="Proteomes" id="UP001500839"/>
    </source>
</evidence>
<dbReference type="Gene3D" id="3.90.1170.40">
    <property type="entry name" value="Molybdopterin biosynthesis MoaE subunit"/>
    <property type="match status" value="1"/>
</dbReference>
<organism evidence="1 2">
    <name type="scientific">Tomitella cavernea</name>
    <dbReference type="NCBI Taxonomy" id="1387982"/>
    <lineage>
        <taxon>Bacteria</taxon>
        <taxon>Bacillati</taxon>
        <taxon>Actinomycetota</taxon>
        <taxon>Actinomycetes</taxon>
        <taxon>Mycobacteriales</taxon>
        <taxon>Tomitella</taxon>
    </lineage>
</organism>
<evidence type="ECO:0000313" key="1">
    <source>
        <dbReference type="EMBL" id="GAA4810412.1"/>
    </source>
</evidence>